<keyword evidence="19" id="KW-1185">Reference proteome</keyword>
<dbReference type="Gene3D" id="2.110.10.10">
    <property type="entry name" value="Hemopexin-like domain"/>
    <property type="match status" value="1"/>
</dbReference>
<keyword evidence="6" id="KW-0378">Hydrolase</keyword>
<feature type="binding site" evidence="14">
    <location>
        <position position="201"/>
    </location>
    <ligand>
        <name>Zn(2+)</name>
        <dbReference type="ChEBI" id="CHEBI:29105"/>
        <label>1</label>
    </ligand>
</feature>
<dbReference type="InterPro" id="IPR018487">
    <property type="entry name" value="Hemopexin-like_repeat"/>
</dbReference>
<evidence type="ECO:0000256" key="15">
    <source>
        <dbReference type="PIRSR" id="PIRSR621190-3"/>
    </source>
</evidence>
<feature type="binding site" evidence="14">
    <location>
        <position position="176"/>
    </location>
    <ligand>
        <name>Zn(2+)</name>
        <dbReference type="ChEBI" id="CHEBI:29105"/>
        <label>1</label>
    </ligand>
</feature>
<evidence type="ECO:0000256" key="2">
    <source>
        <dbReference type="ARBA" id="ARBA00022670"/>
    </source>
</evidence>
<sequence>MKAWLLLVLTVASGPASVRVTSLPNARYTTADPTKDRVGSTEDGPTDAQIAIIDGPDWNETQHTTEHPRSKRRDPAMAYYERLMDHCGVDNEADFTPPLTGDEAARRKRYALVGSKWKRTDLTFRIVNRPRYISEKELRRVILRSLKLWTDVTPLTFREVVNGDADIMFEFHRGDHNDGHPFDGLGGIFAHAFFPENGDVHYDADEPWTTDSRYTSSKKDLFLITAHEIGHSLGLGHSQLFGALMRRSYQDIAQNGDLYRLPSDDEMGALAVYGDCPKISWWSNHVVGTKMDIGRYDRYFKRPYTICKNEYDAIMLGIDRFTYAFRKSFFWRITDVGIQGRPRKINRRWKDLGPGKVDAAATSRSTHRTYFFKGDKIFRFYQTRLDPGFPISAATAGMPKSPDAALVRDIDYRVYVLKGSRVYAFDELTKKAVPGYPRPIYTVWPGIPKRIDAAFQWLNGRTYFLKRDLYWKFDEGTKMQEKCNPRAVSHSWLSCSADRVIGD</sequence>
<evidence type="ECO:0000256" key="12">
    <source>
        <dbReference type="PIRSR" id="PIRSR001191-1"/>
    </source>
</evidence>
<feature type="repeat" description="Hemopexin" evidence="16">
    <location>
        <begin position="448"/>
        <end position="495"/>
    </location>
</feature>
<feature type="binding site" evidence="14">
    <location>
        <position position="314"/>
    </location>
    <ligand>
        <name>Ca(2+)</name>
        <dbReference type="ChEBI" id="CHEBI:29108"/>
        <label>5</label>
    </ligand>
</feature>
<keyword evidence="2" id="KW-0645">Protease</keyword>
<keyword evidence="11 15" id="KW-1015">Disulfide bond</keyword>
<feature type="chain" id="PRO_5039924601" evidence="17">
    <location>
        <begin position="21"/>
        <end position="503"/>
    </location>
</feature>
<gene>
    <name evidence="20" type="primary">LOC118414144</name>
</gene>
<feature type="active site" evidence="12">
    <location>
        <position position="228"/>
    </location>
</feature>
<dbReference type="PRINTS" id="PR00138">
    <property type="entry name" value="MATRIXIN"/>
</dbReference>
<dbReference type="PROSITE" id="PS51642">
    <property type="entry name" value="HEMOPEXIN_2"/>
    <property type="match status" value="3"/>
</dbReference>
<reference evidence="20" key="2">
    <citation type="submission" date="2025-08" db="UniProtKB">
        <authorList>
            <consortium name="RefSeq"/>
        </authorList>
    </citation>
    <scope>IDENTIFICATION</scope>
    <source>
        <strain evidence="20">S238N-H82</strain>
        <tissue evidence="20">Testes</tissue>
    </source>
</reference>
<feature type="binding site" evidence="14">
    <location>
        <position position="245"/>
    </location>
    <ligand>
        <name>Zn(2+)</name>
        <dbReference type="ChEBI" id="CHEBI:29105"/>
        <label>2</label>
        <note>catalytic</note>
    </ligand>
</feature>
<protein>
    <submittedName>
        <fullName evidence="20">Matrix metalloproteinase-19-like isoform X2</fullName>
    </submittedName>
</protein>
<feature type="binding site" evidence="14">
    <location>
        <position position="452"/>
    </location>
    <ligand>
        <name>Ca(2+)</name>
        <dbReference type="ChEBI" id="CHEBI:29108"/>
        <label>4</label>
    </ligand>
</feature>
<keyword evidence="8 14" id="KW-0106">Calcium</keyword>
<dbReference type="AlphaFoldDB" id="A0A9J7MNM9"/>
<evidence type="ECO:0000256" key="7">
    <source>
        <dbReference type="ARBA" id="ARBA00022833"/>
    </source>
</evidence>
<feature type="binding site" evidence="14">
    <location>
        <position position="206"/>
    </location>
    <ligand>
        <name>Ca(2+)</name>
        <dbReference type="ChEBI" id="CHEBI:29108"/>
        <label>1</label>
    </ligand>
</feature>
<feature type="binding site" evidence="14">
    <location>
        <position position="203"/>
    </location>
    <ligand>
        <name>Ca(2+)</name>
        <dbReference type="ChEBI" id="CHEBI:29108"/>
        <label>3</label>
    </ligand>
</feature>
<feature type="repeat" description="Hemopexin" evidence="16">
    <location>
        <begin position="399"/>
        <end position="447"/>
    </location>
</feature>
<feature type="domain" description="Peptidase metallopeptidase" evidence="18">
    <location>
        <begin position="113"/>
        <end position="275"/>
    </location>
</feature>
<proteinExistence type="inferred from homology"/>
<evidence type="ECO:0000256" key="14">
    <source>
        <dbReference type="PIRSR" id="PIRSR621190-2"/>
    </source>
</evidence>
<feature type="binding site" evidence="14">
    <location>
        <position position="405"/>
    </location>
    <ligand>
        <name>Ca(2+)</name>
        <dbReference type="ChEBI" id="CHEBI:29108"/>
        <label>5</label>
    </ligand>
</feature>
<dbReference type="InterPro" id="IPR021190">
    <property type="entry name" value="Pept_M10A"/>
</dbReference>
<comment type="cofactor">
    <cofactor evidence="14">
        <name>Ca(2+)</name>
        <dbReference type="ChEBI" id="CHEBI:29108"/>
    </cofactor>
    <text evidence="14">Can bind about 5 Ca(2+) ions per subunit.</text>
</comment>
<dbReference type="SUPFAM" id="SSF55486">
    <property type="entry name" value="Metalloproteases ('zincins'), catalytic domain"/>
    <property type="match status" value="1"/>
</dbReference>
<dbReference type="InterPro" id="IPR024079">
    <property type="entry name" value="MetalloPept_cat_dom_sf"/>
</dbReference>
<evidence type="ECO:0000256" key="1">
    <source>
        <dbReference type="ARBA" id="ARBA00010370"/>
    </source>
</evidence>
<dbReference type="InterPro" id="IPR000585">
    <property type="entry name" value="Hemopexin-like_dom"/>
</dbReference>
<organism evidence="19 20">
    <name type="scientific">Branchiostoma floridae</name>
    <name type="common">Florida lancelet</name>
    <name type="synonym">Amphioxus</name>
    <dbReference type="NCBI Taxonomy" id="7739"/>
    <lineage>
        <taxon>Eukaryota</taxon>
        <taxon>Metazoa</taxon>
        <taxon>Chordata</taxon>
        <taxon>Cephalochordata</taxon>
        <taxon>Leptocardii</taxon>
        <taxon>Amphioxiformes</taxon>
        <taxon>Branchiostomatidae</taxon>
        <taxon>Branchiostoma</taxon>
    </lineage>
</organism>
<feature type="disulfide bond" evidence="15">
    <location>
        <begin position="307"/>
        <end position="495"/>
    </location>
</feature>
<dbReference type="SMART" id="SM00120">
    <property type="entry name" value="HX"/>
    <property type="match status" value="4"/>
</dbReference>
<dbReference type="GO" id="GO:0031012">
    <property type="term" value="C:extracellular matrix"/>
    <property type="evidence" value="ECO:0007669"/>
    <property type="project" value="InterPro"/>
</dbReference>
<evidence type="ECO:0000313" key="19">
    <source>
        <dbReference type="Proteomes" id="UP000001554"/>
    </source>
</evidence>
<evidence type="ECO:0000259" key="18">
    <source>
        <dbReference type="SMART" id="SM00235"/>
    </source>
</evidence>
<dbReference type="RefSeq" id="XP_035673865.1">
    <property type="nucleotide sequence ID" value="XM_035817972.1"/>
</dbReference>
<dbReference type="InterPro" id="IPR001818">
    <property type="entry name" value="Pept_M10_metallopeptidase"/>
</dbReference>
<name>A0A9J7MNM9_BRAFL</name>
<reference evidence="19" key="1">
    <citation type="journal article" date="2020" name="Nat. Ecol. Evol.">
        <title>Deeply conserved synteny resolves early events in vertebrate evolution.</title>
        <authorList>
            <person name="Simakov O."/>
            <person name="Marletaz F."/>
            <person name="Yue J.X."/>
            <person name="O'Connell B."/>
            <person name="Jenkins J."/>
            <person name="Brandt A."/>
            <person name="Calef R."/>
            <person name="Tung C.H."/>
            <person name="Huang T.K."/>
            <person name="Schmutz J."/>
            <person name="Satoh N."/>
            <person name="Yu J.K."/>
            <person name="Putnam N.H."/>
            <person name="Green R.E."/>
            <person name="Rokhsar D.S."/>
        </authorList>
    </citation>
    <scope>NUCLEOTIDE SEQUENCE [LARGE SCALE GENOMIC DNA]</scope>
    <source>
        <strain evidence="19">S238N-H82</strain>
    </source>
</reference>
<feature type="binding site" evidence="13">
    <location>
        <position position="231"/>
    </location>
    <ligand>
        <name>Zn(2+)</name>
        <dbReference type="ChEBI" id="CHEBI:29105"/>
        <label>2</label>
        <note>catalytic</note>
    </ligand>
</feature>
<keyword evidence="3 13" id="KW-0479">Metal-binding</keyword>
<dbReference type="Gene3D" id="3.40.390.10">
    <property type="entry name" value="Collagenase (Catalytic Domain)"/>
    <property type="match status" value="1"/>
</dbReference>
<evidence type="ECO:0000256" key="11">
    <source>
        <dbReference type="ARBA" id="ARBA00023157"/>
    </source>
</evidence>
<dbReference type="PROSITE" id="PS00024">
    <property type="entry name" value="HEMOPEXIN"/>
    <property type="match status" value="1"/>
</dbReference>
<feature type="binding site" evidence="13">
    <location>
        <position position="237"/>
    </location>
    <ligand>
        <name>Zn(2+)</name>
        <dbReference type="ChEBI" id="CHEBI:29105"/>
        <label>2</label>
        <note>catalytic</note>
    </ligand>
</feature>
<dbReference type="GO" id="GO:0008270">
    <property type="term" value="F:zinc ion binding"/>
    <property type="evidence" value="ECO:0007669"/>
    <property type="project" value="InterPro"/>
</dbReference>
<feature type="binding site" evidence="13">
    <location>
        <position position="227"/>
    </location>
    <ligand>
        <name>Zn(2+)</name>
        <dbReference type="ChEBI" id="CHEBI:29105"/>
        <label>2</label>
        <note>catalytic</note>
    </ligand>
</feature>
<dbReference type="PIRSF" id="PIRSF001191">
    <property type="entry name" value="Peptidase_M10A_matrix"/>
    <property type="match status" value="1"/>
</dbReference>
<dbReference type="GO" id="GO:0004222">
    <property type="term" value="F:metalloendopeptidase activity"/>
    <property type="evidence" value="ECO:0007669"/>
    <property type="project" value="InterPro"/>
</dbReference>
<dbReference type="GO" id="GO:0006508">
    <property type="term" value="P:proteolysis"/>
    <property type="evidence" value="ECO:0007669"/>
    <property type="project" value="UniProtKB-KW"/>
</dbReference>
<evidence type="ECO:0000256" key="10">
    <source>
        <dbReference type="ARBA" id="ARBA00023145"/>
    </source>
</evidence>
<feature type="binding site" evidence="14">
    <location>
        <position position="358"/>
    </location>
    <ligand>
        <name>Ca(2+)</name>
        <dbReference type="ChEBI" id="CHEBI:29108"/>
        <label>4</label>
    </ligand>
</feature>
<keyword evidence="10" id="KW-0865">Zymogen</keyword>
<evidence type="ECO:0000256" key="4">
    <source>
        <dbReference type="ARBA" id="ARBA00022729"/>
    </source>
</evidence>
<evidence type="ECO:0000256" key="3">
    <source>
        <dbReference type="ARBA" id="ARBA00022723"/>
    </source>
</evidence>
<evidence type="ECO:0000256" key="5">
    <source>
        <dbReference type="ARBA" id="ARBA00022737"/>
    </source>
</evidence>
<feature type="binding site" evidence="14">
    <location>
        <position position="183"/>
    </location>
    <ligand>
        <name>Ca(2+)</name>
        <dbReference type="ChEBI" id="CHEBI:29108"/>
        <label>3</label>
    </ligand>
</feature>
<accession>A0A9J7MNM9</accession>
<dbReference type="Pfam" id="PF00413">
    <property type="entry name" value="Peptidase_M10"/>
    <property type="match status" value="1"/>
</dbReference>
<feature type="binding site" evidence="14">
    <location>
        <position position="206"/>
    </location>
    <ligand>
        <name>Ca(2+)</name>
        <dbReference type="ChEBI" id="CHEBI:29108"/>
        <label>3</label>
    </ligand>
</feature>
<feature type="binding site" evidence="14">
    <location>
        <position position="178"/>
    </location>
    <ligand>
        <name>Zn(2+)</name>
        <dbReference type="ChEBI" id="CHEBI:29105"/>
        <label>1</label>
    </ligand>
</feature>
<dbReference type="PANTHER" id="PTHR10201">
    <property type="entry name" value="MATRIX METALLOPROTEINASE"/>
    <property type="match status" value="1"/>
</dbReference>
<keyword evidence="9" id="KW-0482">Metalloprotease</keyword>
<keyword evidence="7 13" id="KW-0862">Zinc</keyword>
<evidence type="ECO:0000256" key="9">
    <source>
        <dbReference type="ARBA" id="ARBA00023049"/>
    </source>
</evidence>
<evidence type="ECO:0000256" key="17">
    <source>
        <dbReference type="SAM" id="SignalP"/>
    </source>
</evidence>
<dbReference type="InterPro" id="IPR018486">
    <property type="entry name" value="Hemopexin_CS"/>
</dbReference>
<dbReference type="SUPFAM" id="SSF50923">
    <property type="entry name" value="Hemopexin-like domain"/>
    <property type="match status" value="1"/>
</dbReference>
<keyword evidence="4 17" id="KW-0732">Signal</keyword>
<comment type="similarity">
    <text evidence="1">Belongs to the peptidase M10A family.</text>
</comment>
<dbReference type="InterPro" id="IPR036375">
    <property type="entry name" value="Hemopexin-like_dom_sf"/>
</dbReference>
<dbReference type="CDD" id="cd04278">
    <property type="entry name" value="ZnMc_MMP"/>
    <property type="match status" value="1"/>
</dbReference>
<dbReference type="PANTHER" id="PTHR10201:SF331">
    <property type="entry name" value="MATRIX METALLOPROTEINASE-14-LIKE ISOFORM X1"/>
    <property type="match status" value="1"/>
</dbReference>
<feature type="binding site" evidence="14">
    <location>
        <position position="312"/>
    </location>
    <ligand>
        <name>Ca(2+)</name>
        <dbReference type="ChEBI" id="CHEBI:29108"/>
        <label>4</label>
    </ligand>
</feature>
<feature type="binding site" evidence="14">
    <location>
        <position position="166"/>
    </location>
    <ligand>
        <name>Ca(2+)</name>
        <dbReference type="ChEBI" id="CHEBI:29108"/>
        <label>2</label>
    </ligand>
</feature>
<feature type="repeat" description="Hemopexin" evidence="16">
    <location>
        <begin position="354"/>
        <end position="398"/>
    </location>
</feature>
<feature type="binding site" evidence="14">
    <location>
        <position position="184"/>
    </location>
    <ligand>
        <name>Ca(2+)</name>
        <dbReference type="ChEBI" id="CHEBI:29108"/>
        <label>3</label>
    </ligand>
</feature>
<feature type="signal peptide" evidence="17">
    <location>
        <begin position="1"/>
        <end position="20"/>
    </location>
</feature>
<dbReference type="SMART" id="SM00235">
    <property type="entry name" value="ZnMc"/>
    <property type="match status" value="1"/>
</dbReference>
<keyword evidence="5" id="KW-0677">Repeat</keyword>
<evidence type="ECO:0000256" key="16">
    <source>
        <dbReference type="PROSITE-ProRule" id="PRU01011"/>
    </source>
</evidence>
<evidence type="ECO:0000256" key="8">
    <source>
        <dbReference type="ARBA" id="ARBA00022837"/>
    </source>
</evidence>
<dbReference type="InterPro" id="IPR033739">
    <property type="entry name" value="M10A_MMP"/>
</dbReference>
<feature type="binding site" evidence="14">
    <location>
        <position position="191"/>
    </location>
    <ligand>
        <name>Zn(2+)</name>
        <dbReference type="ChEBI" id="CHEBI:29105"/>
        <label>1</label>
    </ligand>
</feature>
<dbReference type="Proteomes" id="UP000001554">
    <property type="component" value="Chromosome 4"/>
</dbReference>
<dbReference type="GeneID" id="118414144"/>
<evidence type="ECO:0000256" key="6">
    <source>
        <dbReference type="ARBA" id="ARBA00022801"/>
    </source>
</evidence>
<evidence type="ECO:0000256" key="13">
    <source>
        <dbReference type="PIRSR" id="PIRSR001191-2"/>
    </source>
</evidence>
<dbReference type="Pfam" id="PF00045">
    <property type="entry name" value="Hemopexin"/>
    <property type="match status" value="3"/>
</dbReference>
<feature type="binding site" evidence="14">
    <location>
        <position position="360"/>
    </location>
    <ligand>
        <name>Ca(2+)</name>
        <dbReference type="ChEBI" id="CHEBI:29108"/>
        <label>5</label>
    </ligand>
</feature>
<feature type="binding site" evidence="14">
    <location>
        <position position="199"/>
    </location>
    <ligand>
        <name>Ca(2+)</name>
        <dbReference type="ChEBI" id="CHEBI:29108"/>
        <label>2</label>
    </ligand>
</feature>
<dbReference type="CDD" id="cd00094">
    <property type="entry name" value="HX"/>
    <property type="match status" value="1"/>
</dbReference>
<evidence type="ECO:0000313" key="20">
    <source>
        <dbReference type="RefSeq" id="XP_035673865.1"/>
    </source>
</evidence>
<dbReference type="InterPro" id="IPR006026">
    <property type="entry name" value="Peptidase_Metallo"/>
</dbReference>
<comment type="cofactor">
    <cofactor evidence="14">
        <name>Zn(2+)</name>
        <dbReference type="ChEBI" id="CHEBI:29105"/>
    </cofactor>
    <text evidence="14">Binds 2 Zn(2+) ions per subunit.</text>
</comment>